<proteinExistence type="predicted"/>
<organism evidence="2 3">
    <name type="scientific">Panicum miliaceum</name>
    <name type="common">Proso millet</name>
    <name type="synonym">Broomcorn millet</name>
    <dbReference type="NCBI Taxonomy" id="4540"/>
    <lineage>
        <taxon>Eukaryota</taxon>
        <taxon>Viridiplantae</taxon>
        <taxon>Streptophyta</taxon>
        <taxon>Embryophyta</taxon>
        <taxon>Tracheophyta</taxon>
        <taxon>Spermatophyta</taxon>
        <taxon>Magnoliopsida</taxon>
        <taxon>Liliopsida</taxon>
        <taxon>Poales</taxon>
        <taxon>Poaceae</taxon>
        <taxon>PACMAD clade</taxon>
        <taxon>Panicoideae</taxon>
        <taxon>Panicodae</taxon>
        <taxon>Paniceae</taxon>
        <taxon>Panicinae</taxon>
        <taxon>Panicum</taxon>
        <taxon>Panicum sect. Panicum</taxon>
    </lineage>
</organism>
<comment type="caution">
    <text evidence="2">The sequence shown here is derived from an EMBL/GenBank/DDBJ whole genome shotgun (WGS) entry which is preliminary data.</text>
</comment>
<evidence type="ECO:0000313" key="2">
    <source>
        <dbReference type="EMBL" id="RLN33793.1"/>
    </source>
</evidence>
<name>A0A3L6T8V0_PANMI</name>
<feature type="compositionally biased region" description="Polar residues" evidence="1">
    <location>
        <begin position="1"/>
        <end position="11"/>
    </location>
</feature>
<keyword evidence="3" id="KW-1185">Reference proteome</keyword>
<accession>A0A3L6T8V0</accession>
<feature type="region of interest" description="Disordered" evidence="1">
    <location>
        <begin position="1"/>
        <end position="132"/>
    </location>
</feature>
<gene>
    <name evidence="2" type="ORF">C2845_PM03G20250</name>
</gene>
<evidence type="ECO:0000256" key="1">
    <source>
        <dbReference type="SAM" id="MobiDB-lite"/>
    </source>
</evidence>
<feature type="compositionally biased region" description="Basic and acidic residues" evidence="1">
    <location>
        <begin position="113"/>
        <end position="123"/>
    </location>
</feature>
<reference evidence="3" key="1">
    <citation type="journal article" date="2019" name="Nat. Commun.">
        <title>The genome of broomcorn millet.</title>
        <authorList>
            <person name="Zou C."/>
            <person name="Miki D."/>
            <person name="Li D."/>
            <person name="Tang Q."/>
            <person name="Xiao L."/>
            <person name="Rajput S."/>
            <person name="Deng P."/>
            <person name="Jia W."/>
            <person name="Huang R."/>
            <person name="Zhang M."/>
            <person name="Sun Y."/>
            <person name="Hu J."/>
            <person name="Fu X."/>
            <person name="Schnable P.S."/>
            <person name="Li F."/>
            <person name="Zhang H."/>
            <person name="Feng B."/>
            <person name="Zhu X."/>
            <person name="Liu R."/>
            <person name="Schnable J.C."/>
            <person name="Zhu J.-K."/>
            <person name="Zhang H."/>
        </authorList>
    </citation>
    <scope>NUCLEOTIDE SEQUENCE [LARGE SCALE GENOMIC DNA]</scope>
</reference>
<dbReference type="AlphaFoldDB" id="A0A3L6T8V0"/>
<evidence type="ECO:0000313" key="3">
    <source>
        <dbReference type="Proteomes" id="UP000275267"/>
    </source>
</evidence>
<protein>
    <submittedName>
        <fullName evidence="2">Uncharacterized protein</fullName>
    </submittedName>
</protein>
<sequence length="132" mass="14292">MVFTRDPSSIPGTIESPPKGRRRPEAGPQAVALTQRPNDIRPRWRRGASKGGMEVSQNDAPKRDMTHRAPSSPVRSTGHGFHQGTSLHAHRDQVGPRVTPIQGRASATVADAHQGRRRTEVEARNSGIGPGQ</sequence>
<dbReference type="EMBL" id="PQIB02000002">
    <property type="protein sequence ID" value="RLN33793.1"/>
    <property type="molecule type" value="Genomic_DNA"/>
</dbReference>
<dbReference type="Proteomes" id="UP000275267">
    <property type="component" value="Unassembled WGS sequence"/>
</dbReference>